<dbReference type="InterPro" id="IPR000838">
    <property type="entry name" value="RNA_pol_sigma70_ECF_CS"/>
</dbReference>
<evidence type="ECO:0000256" key="3">
    <source>
        <dbReference type="ARBA" id="ARBA00023082"/>
    </source>
</evidence>
<dbReference type="Pfam" id="PF04542">
    <property type="entry name" value="Sigma70_r2"/>
    <property type="match status" value="1"/>
</dbReference>
<evidence type="ECO:0000313" key="9">
    <source>
        <dbReference type="EMBL" id="SNB75648.1"/>
    </source>
</evidence>
<dbReference type="EMBL" id="FYDG01000007">
    <property type="protein sequence ID" value="SNB75648.1"/>
    <property type="molecule type" value="Genomic_DNA"/>
</dbReference>
<name>A0A212RST8_RHOAC</name>
<dbReference type="Gene3D" id="1.10.10.10">
    <property type="entry name" value="Winged helix-like DNA-binding domain superfamily/Winged helix DNA-binding domain"/>
    <property type="match status" value="1"/>
</dbReference>
<dbReference type="Pfam" id="PF08281">
    <property type="entry name" value="Sigma70_r4_2"/>
    <property type="match status" value="1"/>
</dbReference>
<keyword evidence="5 6" id="KW-0804">Transcription</keyword>
<dbReference type="NCBIfam" id="TIGR02937">
    <property type="entry name" value="sigma70-ECF"/>
    <property type="match status" value="1"/>
</dbReference>
<dbReference type="SUPFAM" id="SSF88659">
    <property type="entry name" value="Sigma3 and sigma4 domains of RNA polymerase sigma factors"/>
    <property type="match status" value="1"/>
</dbReference>
<evidence type="ECO:0000259" key="8">
    <source>
        <dbReference type="Pfam" id="PF08281"/>
    </source>
</evidence>
<organism evidence="9 10">
    <name type="scientific">Rhodoblastus acidophilus</name>
    <name type="common">Rhodopseudomonas acidophila</name>
    <dbReference type="NCBI Taxonomy" id="1074"/>
    <lineage>
        <taxon>Bacteria</taxon>
        <taxon>Pseudomonadati</taxon>
        <taxon>Pseudomonadota</taxon>
        <taxon>Alphaproteobacteria</taxon>
        <taxon>Hyphomicrobiales</taxon>
        <taxon>Rhodoblastaceae</taxon>
        <taxon>Rhodoblastus</taxon>
    </lineage>
</organism>
<evidence type="ECO:0000256" key="2">
    <source>
        <dbReference type="ARBA" id="ARBA00023015"/>
    </source>
</evidence>
<evidence type="ECO:0000256" key="6">
    <source>
        <dbReference type="RuleBase" id="RU000716"/>
    </source>
</evidence>
<dbReference type="SUPFAM" id="SSF88946">
    <property type="entry name" value="Sigma2 domain of RNA polymerase sigma factors"/>
    <property type="match status" value="1"/>
</dbReference>
<dbReference type="Proteomes" id="UP000198418">
    <property type="component" value="Unassembled WGS sequence"/>
</dbReference>
<comment type="similarity">
    <text evidence="1 6">Belongs to the sigma-70 factor family. ECF subfamily.</text>
</comment>
<keyword evidence="3 6" id="KW-0731">Sigma factor</keyword>
<evidence type="ECO:0000256" key="1">
    <source>
        <dbReference type="ARBA" id="ARBA00010641"/>
    </source>
</evidence>
<dbReference type="PANTHER" id="PTHR43133">
    <property type="entry name" value="RNA POLYMERASE ECF-TYPE SIGMA FACTO"/>
    <property type="match status" value="1"/>
</dbReference>
<keyword evidence="4 6" id="KW-0238">DNA-binding</keyword>
<gene>
    <name evidence="9" type="ORF">SAMN06265338_10715</name>
</gene>
<evidence type="ECO:0000259" key="7">
    <source>
        <dbReference type="Pfam" id="PF04542"/>
    </source>
</evidence>
<dbReference type="InterPro" id="IPR013325">
    <property type="entry name" value="RNA_pol_sigma_r2"/>
</dbReference>
<proteinExistence type="inferred from homology"/>
<dbReference type="OrthoDB" id="9803470at2"/>
<dbReference type="PROSITE" id="PS01063">
    <property type="entry name" value="SIGMA70_ECF"/>
    <property type="match status" value="1"/>
</dbReference>
<feature type="domain" description="RNA polymerase sigma factor 70 region 4 type 2" evidence="8">
    <location>
        <begin position="108"/>
        <end position="159"/>
    </location>
</feature>
<dbReference type="InterPro" id="IPR014284">
    <property type="entry name" value="RNA_pol_sigma-70_dom"/>
</dbReference>
<dbReference type="InterPro" id="IPR007627">
    <property type="entry name" value="RNA_pol_sigma70_r2"/>
</dbReference>
<dbReference type="InterPro" id="IPR039425">
    <property type="entry name" value="RNA_pol_sigma-70-like"/>
</dbReference>
<keyword evidence="10" id="KW-1185">Reference proteome</keyword>
<dbReference type="GO" id="GO:0006352">
    <property type="term" value="P:DNA-templated transcription initiation"/>
    <property type="evidence" value="ECO:0007669"/>
    <property type="project" value="InterPro"/>
</dbReference>
<evidence type="ECO:0000256" key="5">
    <source>
        <dbReference type="ARBA" id="ARBA00023163"/>
    </source>
</evidence>
<dbReference type="GO" id="GO:0016987">
    <property type="term" value="F:sigma factor activity"/>
    <property type="evidence" value="ECO:0007669"/>
    <property type="project" value="UniProtKB-KW"/>
</dbReference>
<feature type="domain" description="RNA polymerase sigma-70 region 2" evidence="7">
    <location>
        <begin position="19"/>
        <end position="81"/>
    </location>
</feature>
<reference evidence="10" key="1">
    <citation type="submission" date="2017-06" db="EMBL/GenBank/DDBJ databases">
        <authorList>
            <person name="Varghese N."/>
            <person name="Submissions S."/>
        </authorList>
    </citation>
    <scope>NUCLEOTIDE SEQUENCE [LARGE SCALE GENOMIC DNA]</scope>
    <source>
        <strain evidence="10">DSM 137</strain>
    </source>
</reference>
<dbReference type="GO" id="GO:0003677">
    <property type="term" value="F:DNA binding"/>
    <property type="evidence" value="ECO:0007669"/>
    <property type="project" value="UniProtKB-KW"/>
</dbReference>
<accession>A0A212RST8</accession>
<protein>
    <recommendedName>
        <fullName evidence="6">RNA polymerase sigma factor</fullName>
    </recommendedName>
</protein>
<evidence type="ECO:0000313" key="10">
    <source>
        <dbReference type="Proteomes" id="UP000198418"/>
    </source>
</evidence>
<dbReference type="InterPro" id="IPR036388">
    <property type="entry name" value="WH-like_DNA-bd_sf"/>
</dbReference>
<evidence type="ECO:0000256" key="4">
    <source>
        <dbReference type="ARBA" id="ARBA00023125"/>
    </source>
</evidence>
<dbReference type="InterPro" id="IPR013249">
    <property type="entry name" value="RNA_pol_sigma70_r4_t2"/>
</dbReference>
<sequence>MTSDAAAPSDFKSALLKEIPKLRFFALSLAGQQDRADDLVQEALIKAWAAQDRFTPGTSLRAWLFTILRNVFYSEYRKRRREVPDTDGEEAARLFSNPEQNGHLDLGDLKAALATLPEDQREALLLVGAAGVSYEEAAQVCGCAVGTIKSRVNRARKRLLALLGVDSASEFGGDYLAVNGASAPLELA</sequence>
<dbReference type="InterPro" id="IPR013324">
    <property type="entry name" value="RNA_pol_sigma_r3/r4-like"/>
</dbReference>
<dbReference type="CDD" id="cd06171">
    <property type="entry name" value="Sigma70_r4"/>
    <property type="match status" value="1"/>
</dbReference>
<dbReference type="AlphaFoldDB" id="A0A212RST8"/>
<keyword evidence="2 6" id="KW-0805">Transcription regulation</keyword>
<dbReference type="RefSeq" id="WP_088521257.1">
    <property type="nucleotide sequence ID" value="NZ_FYDG01000007.1"/>
</dbReference>
<dbReference type="Gene3D" id="1.10.1740.10">
    <property type="match status" value="1"/>
</dbReference>
<dbReference type="NCBIfam" id="NF009199">
    <property type="entry name" value="PRK12547.1"/>
    <property type="match status" value="1"/>
</dbReference>
<dbReference type="PANTHER" id="PTHR43133:SF25">
    <property type="entry name" value="RNA POLYMERASE SIGMA FACTOR RFAY-RELATED"/>
    <property type="match status" value="1"/>
</dbReference>